<evidence type="ECO:0000313" key="3">
    <source>
        <dbReference type="Proteomes" id="UP001172101"/>
    </source>
</evidence>
<sequence>MERSNGRPVLPGQSDNVTSPCRPAVSSPTPQRDPPRQPLSPEQEEFEHRGSVQVPVYPTVSALFPHPDVLDAAEAEIADLARLTTPHQKVKLSPAEHAARFTGILTRLVDHSQPAHEGHFQVWPSPAVIADFYMRQNSATTTPPAHQPRDEQHHYPVANSLLNASHITALQHHYPVANSLLNASHITALLHGWPRARREFALFVRDFVRGDPEAPEPAPRVLEPMLTITVPRFLDDGGGGVTAGRTCRVDRAAATCWTATADDDDGDDGDDGDDSDDSDEMREAIYPDGGDGDDGDDGGGIGEDGEDYHVLWLRDIDVVPSLTAQLAVLYALLRLFHLEHNRELLGQMGTREKLLFKFSKG</sequence>
<accession>A0AA40AMD4</accession>
<evidence type="ECO:0000313" key="2">
    <source>
        <dbReference type="EMBL" id="KAK0718516.1"/>
    </source>
</evidence>
<protein>
    <submittedName>
        <fullName evidence="2">Uncharacterized protein</fullName>
    </submittedName>
</protein>
<proteinExistence type="predicted"/>
<feature type="region of interest" description="Disordered" evidence="1">
    <location>
        <begin position="1"/>
        <end position="50"/>
    </location>
</feature>
<gene>
    <name evidence="2" type="ORF">B0T26DRAFT_676671</name>
</gene>
<dbReference type="AlphaFoldDB" id="A0AA40AMD4"/>
<organism evidence="2 3">
    <name type="scientific">Lasiosphaeria miniovina</name>
    <dbReference type="NCBI Taxonomy" id="1954250"/>
    <lineage>
        <taxon>Eukaryota</taxon>
        <taxon>Fungi</taxon>
        <taxon>Dikarya</taxon>
        <taxon>Ascomycota</taxon>
        <taxon>Pezizomycotina</taxon>
        <taxon>Sordariomycetes</taxon>
        <taxon>Sordariomycetidae</taxon>
        <taxon>Sordariales</taxon>
        <taxon>Lasiosphaeriaceae</taxon>
        <taxon>Lasiosphaeria</taxon>
    </lineage>
</organism>
<dbReference type="Proteomes" id="UP001172101">
    <property type="component" value="Unassembled WGS sequence"/>
</dbReference>
<feature type="compositionally biased region" description="Acidic residues" evidence="1">
    <location>
        <begin position="261"/>
        <end position="280"/>
    </location>
</feature>
<dbReference type="RefSeq" id="XP_060297309.1">
    <property type="nucleotide sequence ID" value="XM_060440001.1"/>
</dbReference>
<dbReference type="GeneID" id="85323271"/>
<keyword evidence="3" id="KW-1185">Reference proteome</keyword>
<reference evidence="2" key="1">
    <citation type="submission" date="2023-06" db="EMBL/GenBank/DDBJ databases">
        <title>Genome-scale phylogeny and comparative genomics of the fungal order Sordariales.</title>
        <authorList>
            <consortium name="Lawrence Berkeley National Laboratory"/>
            <person name="Hensen N."/>
            <person name="Bonometti L."/>
            <person name="Westerberg I."/>
            <person name="Brannstrom I.O."/>
            <person name="Guillou S."/>
            <person name="Cros-Aarteil S."/>
            <person name="Calhoun S."/>
            <person name="Haridas S."/>
            <person name="Kuo A."/>
            <person name="Mondo S."/>
            <person name="Pangilinan J."/>
            <person name="Riley R."/>
            <person name="LaButti K."/>
            <person name="Andreopoulos B."/>
            <person name="Lipzen A."/>
            <person name="Chen C."/>
            <person name="Yanf M."/>
            <person name="Daum C."/>
            <person name="Ng V."/>
            <person name="Clum A."/>
            <person name="Steindorff A."/>
            <person name="Ohm R."/>
            <person name="Martin F."/>
            <person name="Silar P."/>
            <person name="Natvig D."/>
            <person name="Lalanne C."/>
            <person name="Gautier V."/>
            <person name="Ament-velasquez S.L."/>
            <person name="Kruys A."/>
            <person name="Hutchinson M.I."/>
            <person name="Powell A.J."/>
            <person name="Barry K."/>
            <person name="Miller A.N."/>
            <person name="Grigoriev I.V."/>
            <person name="Debuchy R."/>
            <person name="Gladieux P."/>
            <person name="Thoren M.H."/>
            <person name="Johannesson H."/>
        </authorList>
    </citation>
    <scope>NUCLEOTIDE SEQUENCE</scope>
    <source>
        <strain evidence="2">SMH2392-1A</strain>
    </source>
</reference>
<name>A0AA40AMD4_9PEZI</name>
<evidence type="ECO:0000256" key="1">
    <source>
        <dbReference type="SAM" id="MobiDB-lite"/>
    </source>
</evidence>
<dbReference type="EMBL" id="JAUIRO010000004">
    <property type="protein sequence ID" value="KAK0718516.1"/>
    <property type="molecule type" value="Genomic_DNA"/>
</dbReference>
<comment type="caution">
    <text evidence="2">The sequence shown here is derived from an EMBL/GenBank/DDBJ whole genome shotgun (WGS) entry which is preliminary data.</text>
</comment>
<feature type="region of interest" description="Disordered" evidence="1">
    <location>
        <begin position="259"/>
        <end position="302"/>
    </location>
</feature>